<feature type="region of interest" description="Disordered" evidence="1">
    <location>
        <begin position="123"/>
        <end position="145"/>
    </location>
</feature>
<gene>
    <name evidence="2" type="ORF">NPIL_231031</name>
</gene>
<accession>A0A8X6R8V7</accession>
<reference evidence="2" key="1">
    <citation type="submission" date="2020-08" db="EMBL/GenBank/DDBJ databases">
        <title>Multicomponent nature underlies the extraordinary mechanical properties of spider dragline silk.</title>
        <authorList>
            <person name="Kono N."/>
            <person name="Nakamura H."/>
            <person name="Mori M."/>
            <person name="Yoshida Y."/>
            <person name="Ohtoshi R."/>
            <person name="Malay A.D."/>
            <person name="Moran D.A.P."/>
            <person name="Tomita M."/>
            <person name="Numata K."/>
            <person name="Arakawa K."/>
        </authorList>
    </citation>
    <scope>NUCLEOTIDE SEQUENCE</scope>
</reference>
<dbReference type="Proteomes" id="UP000887013">
    <property type="component" value="Unassembled WGS sequence"/>
</dbReference>
<keyword evidence="3" id="KW-1185">Reference proteome</keyword>
<proteinExistence type="predicted"/>
<name>A0A8X6R8V7_NEPPI</name>
<sequence>MGCTDPSDGVEVYKLRDSPGPTKQTDQRAYVSVFDIARGQENVFGKGKYGAGGTLFVSMHPWRNLCVVPQTTTVDLPVPLSPLPPTPVFSPWPMSPAESVTELPELYFEISVAESVAKSLEPCSTEPRAASLQPEPHDPRSQEARPRDFKIHPRHIPAFGRRFLPSSWEEPRPKFFSTATGWRSLVAAMMTSRSRMASCPTLWTSGVPRPCRNVSPISTLVRSVSPMPYPRCNFGLFKTVYPPCTLGSASPS</sequence>
<evidence type="ECO:0000313" key="3">
    <source>
        <dbReference type="Proteomes" id="UP000887013"/>
    </source>
</evidence>
<dbReference type="EMBL" id="BMAW01040220">
    <property type="protein sequence ID" value="GFU58851.1"/>
    <property type="molecule type" value="Genomic_DNA"/>
</dbReference>
<organism evidence="2 3">
    <name type="scientific">Nephila pilipes</name>
    <name type="common">Giant wood spider</name>
    <name type="synonym">Nephila maculata</name>
    <dbReference type="NCBI Taxonomy" id="299642"/>
    <lineage>
        <taxon>Eukaryota</taxon>
        <taxon>Metazoa</taxon>
        <taxon>Ecdysozoa</taxon>
        <taxon>Arthropoda</taxon>
        <taxon>Chelicerata</taxon>
        <taxon>Arachnida</taxon>
        <taxon>Araneae</taxon>
        <taxon>Araneomorphae</taxon>
        <taxon>Entelegynae</taxon>
        <taxon>Araneoidea</taxon>
        <taxon>Nephilidae</taxon>
        <taxon>Nephila</taxon>
    </lineage>
</organism>
<feature type="region of interest" description="Disordered" evidence="1">
    <location>
        <begin position="1"/>
        <end position="24"/>
    </location>
</feature>
<dbReference type="AlphaFoldDB" id="A0A8X6R8V7"/>
<protein>
    <submittedName>
        <fullName evidence="2">Uncharacterized protein</fullName>
    </submittedName>
</protein>
<feature type="compositionally biased region" description="Basic and acidic residues" evidence="1">
    <location>
        <begin position="135"/>
        <end position="145"/>
    </location>
</feature>
<comment type="caution">
    <text evidence="2">The sequence shown here is derived from an EMBL/GenBank/DDBJ whole genome shotgun (WGS) entry which is preliminary data.</text>
</comment>
<evidence type="ECO:0000256" key="1">
    <source>
        <dbReference type="SAM" id="MobiDB-lite"/>
    </source>
</evidence>
<evidence type="ECO:0000313" key="2">
    <source>
        <dbReference type="EMBL" id="GFU58851.1"/>
    </source>
</evidence>